<proteinExistence type="predicted"/>
<dbReference type="CDD" id="cd00267">
    <property type="entry name" value="ABC_ATPase"/>
    <property type="match status" value="1"/>
</dbReference>
<evidence type="ECO:0000313" key="4">
    <source>
        <dbReference type="EMBL" id="MCB7283605.1"/>
    </source>
</evidence>
<dbReference type="Pfam" id="PF13476">
    <property type="entry name" value="AAA_23"/>
    <property type="match status" value="1"/>
</dbReference>
<dbReference type="EMBL" id="WDAY01000049">
    <property type="protein sequence ID" value="KAB6557345.1"/>
    <property type="molecule type" value="Genomic_DNA"/>
</dbReference>
<evidence type="ECO:0000259" key="2">
    <source>
        <dbReference type="Pfam" id="PF13476"/>
    </source>
</evidence>
<comment type="caution">
    <text evidence="3">The sequence shown here is derived from an EMBL/GenBank/DDBJ whole genome shotgun (WGS) entry which is preliminary data.</text>
</comment>
<dbReference type="PANTHER" id="PTHR32182:SF23">
    <property type="entry name" value="ATP BINDING PROTEIN"/>
    <property type="match status" value="1"/>
</dbReference>
<dbReference type="InterPro" id="IPR038729">
    <property type="entry name" value="Rad50/SbcC_AAA"/>
</dbReference>
<gene>
    <name evidence="3" type="ORF">GAY79_17935</name>
    <name evidence="4" type="ORF">LI282_21595</name>
</gene>
<dbReference type="RefSeq" id="WP_117926297.1">
    <property type="nucleotide sequence ID" value="NZ_CP096966.1"/>
</dbReference>
<feature type="compositionally biased region" description="Basic and acidic residues" evidence="1">
    <location>
        <begin position="408"/>
        <end position="418"/>
    </location>
</feature>
<dbReference type="InterPro" id="IPR013467">
    <property type="entry name" value="HNH78-like"/>
</dbReference>
<organism evidence="3 5">
    <name type="scientific">Phocaeicola vulgatus</name>
    <name type="common">Bacteroides vulgatus</name>
    <dbReference type="NCBI Taxonomy" id="821"/>
    <lineage>
        <taxon>Bacteria</taxon>
        <taxon>Pseudomonadati</taxon>
        <taxon>Bacteroidota</taxon>
        <taxon>Bacteroidia</taxon>
        <taxon>Bacteroidales</taxon>
        <taxon>Bacteroidaceae</taxon>
        <taxon>Phocaeicola</taxon>
    </lineage>
</organism>
<dbReference type="NCBIfam" id="TIGR02646">
    <property type="entry name" value="retron system putative HNH endonuclease"/>
    <property type="match status" value="1"/>
</dbReference>
<dbReference type="GO" id="GO:0000731">
    <property type="term" value="P:DNA synthesis involved in DNA repair"/>
    <property type="evidence" value="ECO:0007669"/>
    <property type="project" value="TreeGrafter"/>
</dbReference>
<dbReference type="SUPFAM" id="SSF52540">
    <property type="entry name" value="P-loop containing nucleoside triphosphate hydrolases"/>
    <property type="match status" value="1"/>
</dbReference>
<dbReference type="PANTHER" id="PTHR32182">
    <property type="entry name" value="DNA REPLICATION AND REPAIR PROTEIN RECF"/>
    <property type="match status" value="1"/>
</dbReference>
<reference evidence="3 5" key="1">
    <citation type="journal article" date="2019" name="Nat. Med.">
        <title>A library of human gut bacterial isolates paired with longitudinal multiomics data enables mechanistic microbiome research.</title>
        <authorList>
            <person name="Poyet M."/>
            <person name="Groussin M."/>
            <person name="Gibbons S.M."/>
            <person name="Avila-Pacheco J."/>
            <person name="Jiang X."/>
            <person name="Kearney S.M."/>
            <person name="Perrotta A.R."/>
            <person name="Berdy B."/>
            <person name="Zhao S."/>
            <person name="Lieberman T.D."/>
            <person name="Swanson P.K."/>
            <person name="Smith M."/>
            <person name="Roesemann S."/>
            <person name="Alexander J.E."/>
            <person name="Rich S.A."/>
            <person name="Livny J."/>
            <person name="Vlamakis H."/>
            <person name="Clish C."/>
            <person name="Bullock K."/>
            <person name="Deik A."/>
            <person name="Scott J."/>
            <person name="Pierce K.A."/>
            <person name="Xavier R.J."/>
            <person name="Alm E.J."/>
        </authorList>
    </citation>
    <scope>NUCLEOTIDE SEQUENCE [LARGE SCALE GENOMIC DNA]</scope>
    <source>
        <strain evidence="3 5">BIOML-A111</strain>
    </source>
</reference>
<dbReference type="InterPro" id="IPR027417">
    <property type="entry name" value="P-loop_NTPase"/>
</dbReference>
<dbReference type="GO" id="GO:0006302">
    <property type="term" value="P:double-strand break repair"/>
    <property type="evidence" value="ECO:0007669"/>
    <property type="project" value="InterPro"/>
</dbReference>
<protein>
    <submittedName>
        <fullName evidence="3">TIGR02646 family protein</fullName>
    </submittedName>
</protein>
<sequence length="616" mass="71754">MIIESIKIENFRGIEYLEIPTLDEHINLFVGVNGSGKTSVLDSFSLVMSWLLARIRNPKSSGTLISESDIKNNSKGGCSISIKVRNSGEWILYRSKSYAKSKVDNGKTELRDMMEYINEIHHCVTQGGNIPIIMYYPVNRAINNAPAHLKRGGKEPEIWDTYENALKGNTEFRSFFEWYRKQEDNENEHIRDNRSYQDKKLSAIREAIKRFFPDFSDLRVRRNPQRYVIQKDSEIIEFNQLSQGEKCYLALVCDLARRFAMANPNSDYPLQGEGIVFIDEVDLHLHPKWQMEIIDKLRTIFPNCQFFLSSHSPHVLSDLTPRQIFILDNGNLNHTSFNPYGKLVNEVLANYFSISMARNLKVKEQINKAYKALKENDSTTFQEIFEELGKQLGKLDPDMVNLKLESVRKKNDEKKNKSGEPSSLTKLKRKTSSNKWEDIHTEQNRSIYEDCLFQCMDDQNYLCGYTEIKLDDNYHIDHFIKRDIDPRQTFDWQNMIAAVHDSKFGADFKDKTVNKNDYNKRLKKYNCILNPVTENMENRFIFSTNGVIEPADRNDREATETIRVFNLQEDSLNSRRKQAMENTRKLLEQMDKEAVIGYLQGEEFPSAIAYEISKSQ</sequence>
<dbReference type="EMBL" id="JAJCQG010000125">
    <property type="protein sequence ID" value="MCB7283605.1"/>
    <property type="molecule type" value="Genomic_DNA"/>
</dbReference>
<dbReference type="Gene3D" id="3.40.50.300">
    <property type="entry name" value="P-loop containing nucleotide triphosphate hydrolases"/>
    <property type="match status" value="1"/>
</dbReference>
<feature type="region of interest" description="Disordered" evidence="1">
    <location>
        <begin position="408"/>
        <end position="436"/>
    </location>
</feature>
<feature type="domain" description="Rad50/SbcC-type AAA" evidence="2">
    <location>
        <begin position="5"/>
        <end position="208"/>
    </location>
</feature>
<dbReference type="GO" id="GO:0016887">
    <property type="term" value="F:ATP hydrolysis activity"/>
    <property type="evidence" value="ECO:0007669"/>
    <property type="project" value="InterPro"/>
</dbReference>
<evidence type="ECO:0000313" key="3">
    <source>
        <dbReference type="EMBL" id="KAB6557345.1"/>
    </source>
</evidence>
<dbReference type="Proteomes" id="UP000437431">
    <property type="component" value="Unassembled WGS sequence"/>
</dbReference>
<evidence type="ECO:0000256" key="1">
    <source>
        <dbReference type="SAM" id="MobiDB-lite"/>
    </source>
</evidence>
<dbReference type="AlphaFoldDB" id="A0A397WH93"/>
<evidence type="ECO:0000313" key="5">
    <source>
        <dbReference type="Proteomes" id="UP000437431"/>
    </source>
</evidence>
<name>A0A397WH93_PHOVU</name>
<reference evidence="4" key="2">
    <citation type="submission" date="2021-10" db="EMBL/GenBank/DDBJ databases">
        <title>Collection of gut derived symbiotic bacterial strains cultured from healthy donors.</title>
        <authorList>
            <person name="Lin H."/>
            <person name="Littmann E."/>
            <person name="Kohout C."/>
            <person name="Pamer E.G."/>
        </authorList>
    </citation>
    <scope>NUCLEOTIDE SEQUENCE</scope>
    <source>
        <strain evidence="4">DFI.1.167</strain>
    </source>
</reference>
<accession>A0A397WH93</accession>
<dbReference type="Proteomes" id="UP001199363">
    <property type="component" value="Unassembled WGS sequence"/>
</dbReference>